<dbReference type="GO" id="GO:0005886">
    <property type="term" value="C:plasma membrane"/>
    <property type="evidence" value="ECO:0007669"/>
    <property type="project" value="TreeGrafter"/>
</dbReference>
<dbReference type="FunFam" id="1.10.3210.10:FF:000001">
    <property type="entry name" value="GTP pyrophosphokinase RelA"/>
    <property type="match status" value="1"/>
</dbReference>
<evidence type="ECO:0000259" key="9">
    <source>
        <dbReference type="PROSITE" id="PS51880"/>
    </source>
</evidence>
<comment type="similarity">
    <text evidence="6">Belongs to the relA/spoT family.</text>
</comment>
<keyword evidence="10" id="KW-0378">Hydrolase</keyword>
<evidence type="ECO:0000256" key="3">
    <source>
        <dbReference type="ARBA" id="ARBA00029754"/>
    </source>
</evidence>
<dbReference type="InterPro" id="IPR012675">
    <property type="entry name" value="Beta-grasp_dom_sf"/>
</dbReference>
<dbReference type="InterPro" id="IPR006674">
    <property type="entry name" value="HD_domain"/>
</dbReference>
<dbReference type="InterPro" id="IPR045865">
    <property type="entry name" value="ACT-like_dom_sf"/>
</dbReference>
<dbReference type="CDD" id="cd04876">
    <property type="entry name" value="ACT_RelA-SpoT"/>
    <property type="match status" value="1"/>
</dbReference>
<dbReference type="PANTHER" id="PTHR21262:SF36">
    <property type="entry name" value="BIFUNCTIONAL (P)PPGPP SYNTHASE_HYDROLASE SPOT"/>
    <property type="match status" value="1"/>
</dbReference>
<dbReference type="CDD" id="cd01668">
    <property type="entry name" value="TGS_RSH"/>
    <property type="match status" value="1"/>
</dbReference>
<dbReference type="InterPro" id="IPR033655">
    <property type="entry name" value="TGS_RelA/SpoT"/>
</dbReference>
<dbReference type="SUPFAM" id="SSF55021">
    <property type="entry name" value="ACT-like"/>
    <property type="match status" value="1"/>
</dbReference>
<dbReference type="CDD" id="cd05399">
    <property type="entry name" value="NT_Rel-Spo_like"/>
    <property type="match status" value="1"/>
</dbReference>
<dbReference type="SUPFAM" id="SSF81301">
    <property type="entry name" value="Nucleotidyltransferase"/>
    <property type="match status" value="1"/>
</dbReference>
<comment type="function">
    <text evidence="6">In eubacteria ppGpp (guanosine 3'-diphosphate 5'-diphosphate) is a mediator of the stringent response that coordinates a variety of cellular activities in response to changes in nutritional abundance.</text>
</comment>
<dbReference type="FunFam" id="3.30.460.10:FF:000001">
    <property type="entry name" value="GTP pyrophosphokinase RelA"/>
    <property type="match status" value="1"/>
</dbReference>
<dbReference type="GO" id="GO:0015969">
    <property type="term" value="P:guanosine tetraphosphate metabolic process"/>
    <property type="evidence" value="ECO:0007669"/>
    <property type="project" value="InterPro"/>
</dbReference>
<dbReference type="InterPro" id="IPR002912">
    <property type="entry name" value="ACT_dom"/>
</dbReference>
<sequence length="748" mass="83148">MTALASPAALASADAIPSADDLIARVLSYHKGAPVDLLREAYEFSRDKHAGQTRYSGDPYYGHTVAVAMLLADLRLDAATIMCGLLHDTVEDTDATLSEVSERFGADVAELVDGVTKLGQMELTSKRTKQAENLQKLVVAITRDVRVLLVKLCDRLHNMRTLHHIPRPDKRERIARETLDIYAPLARRVGVNRVCVELEDLAFRNINANAYESIVRRLNELRATRSEAVASVSMALSERLQESGIDGRVFGREKRPYSIWRKLERKHVSFDEIADIYAFRIIVSEPDDCYRALGVVHQSYRCVHDRFRDYISTPKPNNYRSLHTTIIGPRNTRVELQIRTEEMEAIAETGVAAHWRYKSGRYAYDPKSAEAAGGDPLARLRPFVEILEQGGDPDEFLEHAKLEMFVDQVYSFTPKGDLIALPSGATPLDFAFAVHTELGYTAVAAKINGRKRPLRTRLTNGDVVEIVKGGVRQPPAGWEDLVITGRARAAIRKLIRSSEEEEFSRIGRVIAEHAFMREGKEFSEKKLEDAIKRLERDNAEALYIDLGRGRLTSGDLLEAVYPGHRDLRRAQPGDREVIEDEKAALYISGRGLTPGVSVHFAGCCSPIPGDRIVGVVLPGKGLEVHVIDCEVLASHEEDDEAAGSGWVDLRWTPEASSEAVSIGRLTATVSNEPGALAEIAGAVGEARGNIVNIRTWSRSRDFFDMVFDVEVFDARHLSNILAALKTCERVITVERARSPQTGNEEPQE</sequence>
<dbReference type="GO" id="GO:0015949">
    <property type="term" value="P:nucleobase-containing small molecule interconversion"/>
    <property type="evidence" value="ECO:0007669"/>
    <property type="project" value="UniProtKB-ARBA"/>
</dbReference>
<feature type="domain" description="ACT" evidence="7">
    <location>
        <begin position="664"/>
        <end position="738"/>
    </location>
</feature>
<dbReference type="SUPFAM" id="SSF81271">
    <property type="entry name" value="TGS-like"/>
    <property type="match status" value="1"/>
</dbReference>
<name>A0A4S2HEV8_9PROT</name>
<dbReference type="SUPFAM" id="SSF109604">
    <property type="entry name" value="HD-domain/PDEase-like"/>
    <property type="match status" value="1"/>
</dbReference>
<dbReference type="FunFam" id="3.10.20.30:FF:000002">
    <property type="entry name" value="GTP pyrophosphokinase (RelA/SpoT)"/>
    <property type="match status" value="1"/>
</dbReference>
<dbReference type="Gene3D" id="1.10.3210.10">
    <property type="entry name" value="Hypothetical protein af1432"/>
    <property type="match status" value="1"/>
</dbReference>
<dbReference type="PROSITE" id="PS51831">
    <property type="entry name" value="HD"/>
    <property type="match status" value="1"/>
</dbReference>
<feature type="domain" description="TGS" evidence="9">
    <location>
        <begin position="407"/>
        <end position="468"/>
    </location>
</feature>
<feature type="domain" description="HD" evidence="8">
    <location>
        <begin position="60"/>
        <end position="159"/>
    </location>
</feature>
<evidence type="ECO:0000259" key="8">
    <source>
        <dbReference type="PROSITE" id="PS51831"/>
    </source>
</evidence>
<dbReference type="SMART" id="SM00471">
    <property type="entry name" value="HDc"/>
    <property type="match status" value="1"/>
</dbReference>
<dbReference type="GO" id="GO:0008728">
    <property type="term" value="F:GTP diphosphokinase activity"/>
    <property type="evidence" value="ECO:0007669"/>
    <property type="project" value="UniProtKB-EC"/>
</dbReference>
<dbReference type="Pfam" id="PF13291">
    <property type="entry name" value="ACT_4"/>
    <property type="match status" value="1"/>
</dbReference>
<proteinExistence type="inferred from homology"/>
<dbReference type="InterPro" id="IPR004095">
    <property type="entry name" value="TGS"/>
</dbReference>
<dbReference type="Gene3D" id="3.30.70.260">
    <property type="match status" value="1"/>
</dbReference>
<dbReference type="EC" id="2.7.6.5" evidence="1"/>
<dbReference type="NCBIfam" id="TIGR00691">
    <property type="entry name" value="spoT_relA"/>
    <property type="match status" value="1"/>
</dbReference>
<dbReference type="InterPro" id="IPR003607">
    <property type="entry name" value="HD/PDEase_dom"/>
</dbReference>
<dbReference type="Gene3D" id="3.10.20.30">
    <property type="match status" value="1"/>
</dbReference>
<dbReference type="GO" id="GO:0042594">
    <property type="term" value="P:response to starvation"/>
    <property type="evidence" value="ECO:0007669"/>
    <property type="project" value="TreeGrafter"/>
</dbReference>
<dbReference type="AlphaFoldDB" id="A0A4S2HEV8"/>
<evidence type="ECO:0000256" key="2">
    <source>
        <dbReference type="ARBA" id="ARBA00014315"/>
    </source>
</evidence>
<evidence type="ECO:0000259" key="7">
    <source>
        <dbReference type="PROSITE" id="PS51671"/>
    </source>
</evidence>
<dbReference type="PANTHER" id="PTHR21262">
    <property type="entry name" value="GUANOSINE-3',5'-BIS DIPHOSPHATE 3'-PYROPHOSPHOHYDROLASE"/>
    <property type="match status" value="1"/>
</dbReference>
<dbReference type="InterPro" id="IPR012676">
    <property type="entry name" value="TGS-like"/>
</dbReference>
<dbReference type="InterPro" id="IPR045600">
    <property type="entry name" value="RelA/SpoT_AH_RIS"/>
</dbReference>
<evidence type="ECO:0000256" key="4">
    <source>
        <dbReference type="ARBA" id="ARBA00032407"/>
    </source>
</evidence>
<dbReference type="Pfam" id="PF02824">
    <property type="entry name" value="TGS"/>
    <property type="match status" value="1"/>
</dbReference>
<organism evidence="10 11">
    <name type="scientific">Marinicauda pacifica</name>
    <dbReference type="NCBI Taxonomy" id="1133559"/>
    <lineage>
        <taxon>Bacteria</taxon>
        <taxon>Pseudomonadati</taxon>
        <taxon>Pseudomonadota</taxon>
        <taxon>Alphaproteobacteria</taxon>
        <taxon>Maricaulales</taxon>
        <taxon>Maricaulaceae</taxon>
        <taxon>Marinicauda</taxon>
    </lineage>
</organism>
<dbReference type="RefSeq" id="WP_135943804.1">
    <property type="nucleotide sequence ID" value="NZ_BMEI01000001.1"/>
</dbReference>
<dbReference type="GO" id="GO:0008893">
    <property type="term" value="F:guanosine-3',5'-bis(diphosphate) 3'-diphosphatase activity"/>
    <property type="evidence" value="ECO:0007669"/>
    <property type="project" value="TreeGrafter"/>
</dbReference>
<comment type="caution">
    <text evidence="10">The sequence shown here is derived from an EMBL/GenBank/DDBJ whole genome shotgun (WGS) entry which is preliminary data.</text>
</comment>
<comment type="catalytic activity">
    <reaction evidence="5">
        <text>GTP + ATP = guanosine 3'-diphosphate 5'-triphosphate + AMP</text>
        <dbReference type="Rhea" id="RHEA:22088"/>
        <dbReference type="ChEBI" id="CHEBI:30616"/>
        <dbReference type="ChEBI" id="CHEBI:37565"/>
        <dbReference type="ChEBI" id="CHEBI:142410"/>
        <dbReference type="ChEBI" id="CHEBI:456215"/>
        <dbReference type="EC" id="2.7.6.5"/>
    </reaction>
</comment>
<dbReference type="EMBL" id="SRXV01000001">
    <property type="protein sequence ID" value="TGY94607.1"/>
    <property type="molecule type" value="Genomic_DNA"/>
</dbReference>
<dbReference type="CDD" id="cd00077">
    <property type="entry name" value="HDc"/>
    <property type="match status" value="1"/>
</dbReference>
<dbReference type="InterPro" id="IPR043519">
    <property type="entry name" value="NT_sf"/>
</dbReference>
<evidence type="ECO:0000256" key="5">
    <source>
        <dbReference type="ARBA" id="ARBA00048244"/>
    </source>
</evidence>
<evidence type="ECO:0000313" key="10">
    <source>
        <dbReference type="EMBL" id="TGY94607.1"/>
    </source>
</evidence>
<dbReference type="SMART" id="SM00954">
    <property type="entry name" value="RelA_SpoT"/>
    <property type="match status" value="1"/>
</dbReference>
<dbReference type="InterPro" id="IPR004811">
    <property type="entry name" value="RelA/Spo_fam"/>
</dbReference>
<evidence type="ECO:0000256" key="1">
    <source>
        <dbReference type="ARBA" id="ARBA00013251"/>
    </source>
</evidence>
<evidence type="ECO:0000256" key="6">
    <source>
        <dbReference type="RuleBase" id="RU003847"/>
    </source>
</evidence>
<dbReference type="PROSITE" id="PS51880">
    <property type="entry name" value="TGS"/>
    <property type="match status" value="1"/>
</dbReference>
<dbReference type="Proteomes" id="UP000305451">
    <property type="component" value="Unassembled WGS sequence"/>
</dbReference>
<dbReference type="Gene3D" id="3.30.460.10">
    <property type="entry name" value="Beta Polymerase, domain 2"/>
    <property type="match status" value="1"/>
</dbReference>
<dbReference type="InterPro" id="IPR007685">
    <property type="entry name" value="RelA_SpoT"/>
</dbReference>
<dbReference type="OrthoDB" id="9805041at2"/>
<dbReference type="Pfam" id="PF04607">
    <property type="entry name" value="RelA_SpoT"/>
    <property type="match status" value="1"/>
</dbReference>
<dbReference type="PROSITE" id="PS51671">
    <property type="entry name" value="ACT"/>
    <property type="match status" value="1"/>
</dbReference>
<protein>
    <recommendedName>
        <fullName evidence="2">GTP pyrophosphokinase rsh</fullName>
        <ecNumber evidence="1">2.7.6.5</ecNumber>
    </recommendedName>
    <alternativeName>
        <fullName evidence="4">(p)ppGpp synthase</fullName>
    </alternativeName>
    <alternativeName>
        <fullName evidence="3">ATP:GTP 3'-pyrophosphotransferase</fullName>
    </alternativeName>
</protein>
<dbReference type="Pfam" id="PF19296">
    <property type="entry name" value="RelA_AH_RIS"/>
    <property type="match status" value="1"/>
</dbReference>
<gene>
    <name evidence="10" type="ORF">E5162_04865</name>
</gene>
<reference evidence="10 11" key="1">
    <citation type="journal article" date="2013" name="Int. J. Syst. Evol. Microbiol.">
        <title>Marinicauda pacifica gen. nov., sp. nov., a prosthecate alphaproteobacterium of the family Hyphomonadaceae isolated from deep seawater.</title>
        <authorList>
            <person name="Zhang X.Y."/>
            <person name="Li G.W."/>
            <person name="Wang C.S."/>
            <person name="Zhang Y.J."/>
            <person name="Xu X.W."/>
            <person name="Li H."/>
            <person name="Liu A."/>
            <person name="Liu C."/>
            <person name="Xie B.B."/>
            <person name="Qin Q.L."/>
            <person name="Xu Z."/>
            <person name="Chen X.L."/>
            <person name="Zhou B.C."/>
            <person name="Zhang Y.Z."/>
        </authorList>
    </citation>
    <scope>NUCLEOTIDE SEQUENCE [LARGE SCALE GENOMIC DNA]</scope>
    <source>
        <strain evidence="10 11">P-1 km-3</strain>
    </source>
</reference>
<dbReference type="Pfam" id="PF13328">
    <property type="entry name" value="HD_4"/>
    <property type="match status" value="1"/>
</dbReference>
<evidence type="ECO:0000313" key="11">
    <source>
        <dbReference type="Proteomes" id="UP000305451"/>
    </source>
</evidence>
<keyword evidence="11" id="KW-1185">Reference proteome</keyword>
<accession>A0A4S2HEV8</accession>